<evidence type="ECO:0000313" key="2">
    <source>
        <dbReference type="EMBL" id="AYN66341.1"/>
    </source>
</evidence>
<dbReference type="KEGG" id="emar:D1013_02540"/>
<dbReference type="OrthoDB" id="7870559at2"/>
<feature type="transmembrane region" description="Helical" evidence="1">
    <location>
        <begin position="7"/>
        <end position="29"/>
    </location>
</feature>
<dbReference type="EMBL" id="CP032050">
    <property type="protein sequence ID" value="AYN66341.1"/>
    <property type="molecule type" value="Genomic_DNA"/>
</dbReference>
<sequence length="133" mass="14682">MNTTVRIARILSVYLIITGAGFGISPDFYTQLIAHTGTDPILINLSGMVHFFIGMTIIAYHFVWKSFLEIAVSLLGCLFLLKGIFLITIPELILQSGDNPAQIPWLMSTGFLLVGIILAYLSFVKSSVQDEED</sequence>
<feature type="transmembrane region" description="Helical" evidence="1">
    <location>
        <begin position="70"/>
        <end position="93"/>
    </location>
</feature>
<keyword evidence="1" id="KW-1133">Transmembrane helix</keyword>
<proteinExistence type="predicted"/>
<protein>
    <submittedName>
        <fullName evidence="2">Uncharacterized protein</fullName>
    </submittedName>
</protein>
<gene>
    <name evidence="2" type="ORF">D1013_02540</name>
</gene>
<keyword evidence="1" id="KW-0812">Transmembrane</keyword>
<keyword evidence="3" id="KW-1185">Reference proteome</keyword>
<dbReference type="RefSeq" id="WP_121847393.1">
    <property type="nucleotide sequence ID" value="NZ_CP032050.1"/>
</dbReference>
<feature type="transmembrane region" description="Helical" evidence="1">
    <location>
        <begin position="105"/>
        <end position="124"/>
    </location>
</feature>
<accession>A0A3G2L292</accession>
<evidence type="ECO:0000313" key="3">
    <source>
        <dbReference type="Proteomes" id="UP000276309"/>
    </source>
</evidence>
<evidence type="ECO:0000256" key="1">
    <source>
        <dbReference type="SAM" id="Phobius"/>
    </source>
</evidence>
<dbReference type="AlphaFoldDB" id="A0A3G2L292"/>
<organism evidence="2 3">
    <name type="scientific">Euzebyella marina</name>
    <dbReference type="NCBI Taxonomy" id="1761453"/>
    <lineage>
        <taxon>Bacteria</taxon>
        <taxon>Pseudomonadati</taxon>
        <taxon>Bacteroidota</taxon>
        <taxon>Flavobacteriia</taxon>
        <taxon>Flavobacteriales</taxon>
        <taxon>Flavobacteriaceae</taxon>
        <taxon>Euzebyella</taxon>
    </lineage>
</organism>
<feature type="transmembrane region" description="Helical" evidence="1">
    <location>
        <begin position="41"/>
        <end position="63"/>
    </location>
</feature>
<name>A0A3G2L292_9FLAO</name>
<dbReference type="Proteomes" id="UP000276309">
    <property type="component" value="Chromosome"/>
</dbReference>
<reference evidence="2 3" key="1">
    <citation type="submission" date="2018-08" db="EMBL/GenBank/DDBJ databases">
        <title>The reduced genetic potential of extracellular carbohydrate catabolism in Euzebyella marina RN62, a Flavobacteriia bacterium isolated from the hadal water.</title>
        <authorList>
            <person name="Xue C."/>
        </authorList>
    </citation>
    <scope>NUCLEOTIDE SEQUENCE [LARGE SCALE GENOMIC DNA]</scope>
    <source>
        <strain evidence="2 3">RN62</strain>
    </source>
</reference>
<keyword evidence="1" id="KW-0472">Membrane</keyword>